<dbReference type="PROSITE" id="PS50878">
    <property type="entry name" value="RT_POL"/>
    <property type="match status" value="1"/>
</dbReference>
<dbReference type="EMBL" id="VSWD01000010">
    <property type="protein sequence ID" value="KAK3092079.1"/>
    <property type="molecule type" value="Genomic_DNA"/>
</dbReference>
<reference evidence="2" key="1">
    <citation type="submission" date="2019-08" db="EMBL/GenBank/DDBJ databases">
        <title>The improved chromosome-level genome for the pearl oyster Pinctada fucata martensii using PacBio sequencing and Hi-C.</title>
        <authorList>
            <person name="Zheng Z."/>
        </authorList>
    </citation>
    <scope>NUCLEOTIDE SEQUENCE</scope>
    <source>
        <strain evidence="2">ZZ-2019</strain>
        <tissue evidence="2">Adductor muscle</tissue>
    </source>
</reference>
<dbReference type="CDD" id="cd01650">
    <property type="entry name" value="RT_nLTR_like"/>
    <property type="match status" value="1"/>
</dbReference>
<dbReference type="Pfam" id="PF00078">
    <property type="entry name" value="RVT_1"/>
    <property type="match status" value="1"/>
</dbReference>
<keyword evidence="3" id="KW-1185">Reference proteome</keyword>
<feature type="domain" description="Reverse transcriptase" evidence="1">
    <location>
        <begin position="309"/>
        <end position="587"/>
    </location>
</feature>
<proteinExistence type="predicted"/>
<evidence type="ECO:0000313" key="3">
    <source>
        <dbReference type="Proteomes" id="UP001186944"/>
    </source>
</evidence>
<organism evidence="2 3">
    <name type="scientific">Pinctada imbricata</name>
    <name type="common">Atlantic pearl-oyster</name>
    <name type="synonym">Pinctada martensii</name>
    <dbReference type="NCBI Taxonomy" id="66713"/>
    <lineage>
        <taxon>Eukaryota</taxon>
        <taxon>Metazoa</taxon>
        <taxon>Spiralia</taxon>
        <taxon>Lophotrochozoa</taxon>
        <taxon>Mollusca</taxon>
        <taxon>Bivalvia</taxon>
        <taxon>Autobranchia</taxon>
        <taxon>Pteriomorphia</taxon>
        <taxon>Pterioida</taxon>
        <taxon>Pterioidea</taxon>
        <taxon>Pteriidae</taxon>
        <taxon>Pinctada</taxon>
    </lineage>
</organism>
<accession>A0AA89BV54</accession>
<dbReference type="InterPro" id="IPR000477">
    <property type="entry name" value="RT_dom"/>
</dbReference>
<gene>
    <name evidence="2" type="ORF">FSP39_025004</name>
</gene>
<name>A0AA89BV54_PINIB</name>
<evidence type="ECO:0000259" key="1">
    <source>
        <dbReference type="PROSITE" id="PS50878"/>
    </source>
</evidence>
<evidence type="ECO:0000313" key="2">
    <source>
        <dbReference type="EMBL" id="KAK3092079.1"/>
    </source>
</evidence>
<dbReference type="SUPFAM" id="SSF56672">
    <property type="entry name" value="DNA/RNA polymerases"/>
    <property type="match status" value="1"/>
</dbReference>
<protein>
    <recommendedName>
        <fullName evidence="1">Reverse transcriptase domain-containing protein</fullName>
    </recommendedName>
</protein>
<dbReference type="InterPro" id="IPR043502">
    <property type="entry name" value="DNA/RNA_pol_sf"/>
</dbReference>
<dbReference type="PANTHER" id="PTHR19446">
    <property type="entry name" value="REVERSE TRANSCRIPTASES"/>
    <property type="match status" value="1"/>
</dbReference>
<dbReference type="AlphaFoldDB" id="A0AA89BV54"/>
<comment type="caution">
    <text evidence="2">The sequence shown here is derived from an EMBL/GenBank/DDBJ whole genome shotgun (WGS) entry which is preliminary data.</text>
</comment>
<dbReference type="Proteomes" id="UP001186944">
    <property type="component" value="Unassembled WGS sequence"/>
</dbReference>
<sequence length="930" mass="107939">MLDFYKITKEGLISSTSDHLPIITKFDFDVKEHYLSSANVRLPAWHRASDVDIANYRCELDERLGSFCDTNLKSLEEIEKFTEKLSQSLRSVASKHIPHCGFNRYAKPGWTKNVKDLHKEERRLRLIWVQEGRPRGMINESYCNYKRAKRNFRNALDFEHEKFMMEAYQDIDHAAGCDIRLFWQLVKRQKPRTKRLYPFVRDSSGTIRCDPEDIANVFAEHFKNIYAATNSEAFDSDFKEEIEKQCEELRKKCFLDDSFPGGPITNDDVIDVIRELKLRKAPGEDSLTNEHLKYGGQTLCSVICHLFNAIISFGKIPLSWKRGIIIPLHKGNGKPKDSCNNYRPVSLLSCLFKVLESVIFKRIKKYTLTDMIFPHCEQQGFQKGLGCLTASFNLQETVLHNLECRSNVYVGFIDTSKAFDTVWRAGLLVKLSKLGVKGRIWTLIDDCHYQTECSVIVNHTQSEWFEALQGVRQGGVLSTFLYLVFIDELIYSIERYSVNFGILNIHTSSPTLADDISLIAIQPNVLQSMLNCVYVYSQKWRFEFNVQKSCVLKFRALGNKMDDEFVWTLGGEILPVEDKYCHLGITISNNFRQTEHIKLSCSKAKKSYFALSDIGSPFLNPNTISQLYKRIVLPSALYGCELWHNLSCKDTQELNVFQHFICKNALDLPRRSRSDICEGLFDVLPIHYEIDKRKLLFFGRLCRMDNSLLPKKIFLTRLFSCIENTERKHTGFIPDILKTLSRYNLEECLRSWLSEGFFPGQDEWKKTIRLTLTNKFVQDRELRMRGDHDFDNFRDIFVDSSPASIWKIPTNSRELAVCRFIVKVIACISTQSDGITYVCELCCRNFCNIYMHAACSCFGTIELRNMWWEDVLKFDLNLCAELSGLDERDVFLVLLGKDTNFRFLNNDVTSGFKMLNFRYVKYACSLYHKK</sequence>